<feature type="signal peptide" evidence="1">
    <location>
        <begin position="1"/>
        <end position="36"/>
    </location>
</feature>
<reference evidence="3" key="1">
    <citation type="submission" date="2016-10" db="EMBL/GenBank/DDBJ databases">
        <authorList>
            <person name="Varghese N."/>
            <person name="Submissions S."/>
        </authorList>
    </citation>
    <scope>NUCLEOTIDE SEQUENCE [LARGE SCALE GENOMIC DNA]</scope>
    <source>
        <strain evidence="3">CGMCC 4.6825</strain>
    </source>
</reference>
<evidence type="ECO:0000256" key="1">
    <source>
        <dbReference type="SAM" id="SignalP"/>
    </source>
</evidence>
<keyword evidence="3" id="KW-1185">Reference proteome</keyword>
<dbReference type="PROSITE" id="PS51257">
    <property type="entry name" value="PROKAR_LIPOPROTEIN"/>
    <property type="match status" value="1"/>
</dbReference>
<dbReference type="EMBL" id="FOGO01000002">
    <property type="protein sequence ID" value="SER54197.1"/>
    <property type="molecule type" value="Genomic_DNA"/>
</dbReference>
<name>A0A1H9Q170_9ACTN</name>
<keyword evidence="1" id="KW-0732">Signal</keyword>
<proteinExistence type="predicted"/>
<sequence length="214" mass="23729">MATATRKAIKAMATKPTRVAALGCTLLLTLGTAACSADSDTADNTLPETKLGRACGGIFDKQMRKEAKKTRVHAGKTDSYREAATYLRQPDAHNTSTLKVLCRLTPLEKDKQISSLLNIFAEWYFIRPRNGKSTEWRPSTNNGEYSGALLVLCLNPGGKEYEDDHTLKFPLYDDLHLSNNSRLKLLIAAAKKFVPHMQCTNKITYPDPDEVAPR</sequence>
<gene>
    <name evidence="2" type="ORF">SAMN05421870_102399</name>
</gene>
<dbReference type="Proteomes" id="UP000182841">
    <property type="component" value="Unassembled WGS sequence"/>
</dbReference>
<organism evidence="2 3">
    <name type="scientific">Streptomyces qinglanensis</name>
    <dbReference type="NCBI Taxonomy" id="943816"/>
    <lineage>
        <taxon>Bacteria</taxon>
        <taxon>Bacillati</taxon>
        <taxon>Actinomycetota</taxon>
        <taxon>Actinomycetes</taxon>
        <taxon>Kitasatosporales</taxon>
        <taxon>Streptomycetaceae</taxon>
        <taxon>Streptomyces</taxon>
    </lineage>
</organism>
<dbReference type="AlphaFoldDB" id="A0A1H9Q170"/>
<evidence type="ECO:0000313" key="2">
    <source>
        <dbReference type="EMBL" id="SER54197.1"/>
    </source>
</evidence>
<dbReference type="RefSeq" id="WP_143081810.1">
    <property type="nucleotide sequence ID" value="NZ_FOGO01000002.1"/>
</dbReference>
<evidence type="ECO:0000313" key="3">
    <source>
        <dbReference type="Proteomes" id="UP000182841"/>
    </source>
</evidence>
<evidence type="ECO:0008006" key="4">
    <source>
        <dbReference type="Google" id="ProtNLM"/>
    </source>
</evidence>
<feature type="chain" id="PRO_5038982520" description="Lipoprotein" evidence="1">
    <location>
        <begin position="37"/>
        <end position="214"/>
    </location>
</feature>
<protein>
    <recommendedName>
        <fullName evidence="4">Lipoprotein</fullName>
    </recommendedName>
</protein>
<accession>A0A1H9Q170</accession>